<evidence type="ECO:0000256" key="1">
    <source>
        <dbReference type="ARBA" id="ARBA00022553"/>
    </source>
</evidence>
<dbReference type="CDD" id="cd00156">
    <property type="entry name" value="REC"/>
    <property type="match status" value="1"/>
</dbReference>
<dbReference type="Pfam" id="PF00072">
    <property type="entry name" value="Response_reg"/>
    <property type="match status" value="1"/>
</dbReference>
<dbReference type="InterPro" id="IPR050595">
    <property type="entry name" value="Bact_response_regulator"/>
</dbReference>
<evidence type="ECO:0000256" key="3">
    <source>
        <dbReference type="PROSITE-ProRule" id="PRU00169"/>
    </source>
</evidence>
<name>A0A1G6LXL4_9BACT</name>
<dbReference type="RefSeq" id="WP_092438450.1">
    <property type="nucleotide sequence ID" value="NZ_FMYP01000033.1"/>
</dbReference>
<dbReference type="SUPFAM" id="SSF53649">
    <property type="entry name" value="Alkaline phosphatase-like"/>
    <property type="match status" value="1"/>
</dbReference>
<dbReference type="Gene3D" id="3.40.50.2300">
    <property type="match status" value="1"/>
</dbReference>
<dbReference type="InterPro" id="IPR017850">
    <property type="entry name" value="Alkaline_phosphatase_core_sf"/>
</dbReference>
<protein>
    <submittedName>
        <fullName evidence="5">Response regulator receiver domain-containing protein</fullName>
    </submittedName>
</protein>
<dbReference type="InterPro" id="IPR011006">
    <property type="entry name" value="CheY-like_superfamily"/>
</dbReference>
<dbReference type="Proteomes" id="UP000199452">
    <property type="component" value="Unassembled WGS sequence"/>
</dbReference>
<keyword evidence="2" id="KW-0902">Two-component regulatory system</keyword>
<dbReference type="EMBL" id="FMYP01000033">
    <property type="protein sequence ID" value="SDC47847.1"/>
    <property type="molecule type" value="Genomic_DNA"/>
</dbReference>
<dbReference type="PANTHER" id="PTHR44591:SF14">
    <property type="entry name" value="PROTEIN PILG"/>
    <property type="match status" value="1"/>
</dbReference>
<keyword evidence="6" id="KW-1185">Reference proteome</keyword>
<dbReference type="AlphaFoldDB" id="A0A1G6LXL4"/>
<evidence type="ECO:0000313" key="5">
    <source>
        <dbReference type="EMBL" id="SDC47847.1"/>
    </source>
</evidence>
<dbReference type="PANTHER" id="PTHR44591">
    <property type="entry name" value="STRESS RESPONSE REGULATOR PROTEIN 1"/>
    <property type="match status" value="1"/>
</dbReference>
<dbReference type="Gene3D" id="3.40.720.10">
    <property type="entry name" value="Alkaline Phosphatase, subunit A"/>
    <property type="match status" value="1"/>
</dbReference>
<dbReference type="STRING" id="1640674.SAMN05216323_103318"/>
<gene>
    <name evidence="5" type="ORF">SAMN05216323_103318</name>
</gene>
<sequence>MATGKNTILWVDDEMDLLRPHAIFLENKGYAIQFVSNGLDAVELVKENQFDLIFLDENMPGLSGLETLAQIKEIRPQMPVVMVTKSEEEDIMDQAIGSKIADYLIKPVNPSQLLLAIKKHIHKTKLVDAQSSQDFRMVFGQISSMLTSARNYKDWVNILKKMVAWDLELEESSDPGIKEVYGLLKEEVNKEYVKWIKHNYKSWFDKTNTDKPTLSNDLLSSKVFPLVDAGQKVVFILIDNFRFDQWKTIAPELLQLFRLRQEEVYCSILPTATQYARNAIFSGLMPLEMQKNHPELWVYDDEDERKNQFEEEFLHRQLKRLGKNYKVYFEKFIAPGSAKKLLGNTAQFAENDLSVIVYNFVDMLSHARTEMDLIKELASDEAAYRTLTHGWFIHSDLYALLKELAELPITVVISTDHGTTRVTNPVKVVGDKNTSTNLRYKLGRSLNYDPKSVFEILKPEEVHLPKTNITSTYIFATNRDFFAYPNNYNHYSKYYKNTFQHGGVSVEEMLIPFIVLDPQQK</sequence>
<keyword evidence="1 3" id="KW-0597">Phosphoprotein</keyword>
<evidence type="ECO:0000259" key="4">
    <source>
        <dbReference type="PROSITE" id="PS50110"/>
    </source>
</evidence>
<evidence type="ECO:0000313" key="6">
    <source>
        <dbReference type="Proteomes" id="UP000199452"/>
    </source>
</evidence>
<accession>A0A1G6LXL4</accession>
<dbReference type="SMART" id="SM00448">
    <property type="entry name" value="REC"/>
    <property type="match status" value="1"/>
</dbReference>
<reference evidence="5 6" key="1">
    <citation type="submission" date="2016-09" db="EMBL/GenBank/DDBJ databases">
        <authorList>
            <person name="Capua I."/>
            <person name="De Benedictis P."/>
            <person name="Joannis T."/>
            <person name="Lombin L.H."/>
            <person name="Cattoli G."/>
        </authorList>
    </citation>
    <scope>NUCLEOTIDE SEQUENCE [LARGE SCALE GENOMIC DNA]</scope>
    <source>
        <strain evidence="5 6">A7P-90m</strain>
    </source>
</reference>
<evidence type="ECO:0000256" key="2">
    <source>
        <dbReference type="ARBA" id="ARBA00023012"/>
    </source>
</evidence>
<feature type="domain" description="Response regulatory" evidence="4">
    <location>
        <begin position="7"/>
        <end position="121"/>
    </location>
</feature>
<dbReference type="SUPFAM" id="SSF52172">
    <property type="entry name" value="CheY-like"/>
    <property type="match status" value="1"/>
</dbReference>
<dbReference type="PROSITE" id="PS50110">
    <property type="entry name" value="RESPONSE_REGULATORY"/>
    <property type="match status" value="1"/>
</dbReference>
<dbReference type="OrthoDB" id="9813025at2"/>
<feature type="modified residue" description="4-aspartylphosphate" evidence="3">
    <location>
        <position position="56"/>
    </location>
</feature>
<dbReference type="InterPro" id="IPR001789">
    <property type="entry name" value="Sig_transdc_resp-reg_receiver"/>
</dbReference>
<organism evidence="5 6">
    <name type="scientific">Williamwhitmania taraxaci</name>
    <dbReference type="NCBI Taxonomy" id="1640674"/>
    <lineage>
        <taxon>Bacteria</taxon>
        <taxon>Pseudomonadati</taxon>
        <taxon>Bacteroidota</taxon>
        <taxon>Bacteroidia</taxon>
        <taxon>Bacteroidales</taxon>
        <taxon>Williamwhitmaniaceae</taxon>
        <taxon>Williamwhitmania</taxon>
    </lineage>
</organism>
<proteinExistence type="predicted"/>
<dbReference type="Pfam" id="PF08665">
    <property type="entry name" value="PglZ"/>
    <property type="match status" value="1"/>
</dbReference>
<dbReference type="GO" id="GO:0000160">
    <property type="term" value="P:phosphorelay signal transduction system"/>
    <property type="evidence" value="ECO:0007669"/>
    <property type="project" value="UniProtKB-KW"/>
</dbReference>